<dbReference type="InterPro" id="IPR039430">
    <property type="entry name" value="Thymidylate_kin-like_dom"/>
</dbReference>
<dbReference type="Gene3D" id="3.40.50.300">
    <property type="entry name" value="P-loop containing nucleotide triphosphate hydrolases"/>
    <property type="match status" value="1"/>
</dbReference>
<evidence type="ECO:0000256" key="6">
    <source>
        <dbReference type="ARBA" id="ARBA00022741"/>
    </source>
</evidence>
<evidence type="ECO:0000313" key="11">
    <source>
        <dbReference type="EMBL" id="AUR81027.1"/>
    </source>
</evidence>
<dbReference type="GO" id="GO:0006233">
    <property type="term" value="P:dTDP biosynthetic process"/>
    <property type="evidence" value="ECO:0007669"/>
    <property type="project" value="InterPro"/>
</dbReference>
<dbReference type="GO" id="GO:0004798">
    <property type="term" value="F:dTMP kinase activity"/>
    <property type="evidence" value="ECO:0007669"/>
    <property type="project" value="UniProtKB-EC"/>
</dbReference>
<dbReference type="OrthoDB" id="27161at10239"/>
<dbReference type="PANTHER" id="PTHR10344:SF4">
    <property type="entry name" value="UMP-CMP KINASE 2, MITOCHONDRIAL"/>
    <property type="match status" value="1"/>
</dbReference>
<comment type="pathway">
    <text evidence="1">Pyrimidine metabolism; dTTP biosynthesis.</text>
</comment>
<keyword evidence="5" id="KW-0545">Nucleotide biosynthesis</keyword>
<keyword evidence="12" id="KW-1185">Reference proteome</keyword>
<dbReference type="GO" id="GO:0004550">
    <property type="term" value="F:nucleoside diphosphate kinase activity"/>
    <property type="evidence" value="ECO:0007669"/>
    <property type="project" value="TreeGrafter"/>
</dbReference>
<proteinExistence type="inferred from homology"/>
<dbReference type="UniPathway" id="UPA00575"/>
<keyword evidence="7 11" id="KW-0418">Kinase</keyword>
<keyword evidence="8" id="KW-0067">ATP-binding</keyword>
<dbReference type="PANTHER" id="PTHR10344">
    <property type="entry name" value="THYMIDYLATE KINASE"/>
    <property type="match status" value="1"/>
</dbReference>
<protein>
    <recommendedName>
        <fullName evidence="3">dTMP kinase</fullName>
        <ecNumber evidence="3">2.7.4.9</ecNumber>
    </recommendedName>
</protein>
<evidence type="ECO:0000256" key="3">
    <source>
        <dbReference type="ARBA" id="ARBA00012980"/>
    </source>
</evidence>
<evidence type="ECO:0000256" key="2">
    <source>
        <dbReference type="ARBA" id="ARBA00009776"/>
    </source>
</evidence>
<evidence type="ECO:0000256" key="7">
    <source>
        <dbReference type="ARBA" id="ARBA00022777"/>
    </source>
</evidence>
<evidence type="ECO:0000256" key="9">
    <source>
        <dbReference type="ARBA" id="ARBA00048743"/>
    </source>
</evidence>
<dbReference type="Pfam" id="PF02223">
    <property type="entry name" value="Thymidylate_kin"/>
    <property type="match status" value="1"/>
</dbReference>
<dbReference type="EMBL" id="MG720308">
    <property type="protein sequence ID" value="AUR81027.1"/>
    <property type="molecule type" value="Genomic_DNA"/>
</dbReference>
<feature type="domain" description="Thymidylate kinase-like" evidence="10">
    <location>
        <begin position="7"/>
        <end position="180"/>
    </location>
</feature>
<reference evidence="12" key="1">
    <citation type="submission" date="2017-12" db="EMBL/GenBank/DDBJ databases">
        <title>Phage resistance in Vibrio sp. unravels a complex metabolic adaptation strategy.</title>
        <authorList>
            <person name="Skliros D."/>
            <person name="Kalatzis P.G."/>
            <person name="Katharios P."/>
            <person name="Flemetakis E."/>
        </authorList>
    </citation>
    <scope>NUCLEOTIDE SEQUENCE [LARGE SCALE GENOMIC DNA]</scope>
</reference>
<dbReference type="HAMAP" id="MF_00165">
    <property type="entry name" value="Thymidylate_kinase"/>
    <property type="match status" value="1"/>
</dbReference>
<organism evidence="11 12">
    <name type="scientific">Vibrio phage Aphrodite1</name>
    <dbReference type="NCBI Taxonomy" id="2070057"/>
    <lineage>
        <taxon>Viruses</taxon>
        <taxon>Duplodnaviria</taxon>
        <taxon>Heunggongvirae</taxon>
        <taxon>Uroviricota</taxon>
        <taxon>Caudoviricetes</taxon>
        <taxon>Chimalliviridae</taxon>
        <taxon>Gorgonvirinae</taxon>
        <taxon>Aphroditevirus</taxon>
        <taxon>Aphroditevirus aphrodite1</taxon>
    </lineage>
</organism>
<dbReference type="InterPro" id="IPR018094">
    <property type="entry name" value="Thymidylate_kinase"/>
</dbReference>
<gene>
    <name evidence="11" type="ORF">Aphrodite1_0164</name>
</gene>
<evidence type="ECO:0000256" key="5">
    <source>
        <dbReference type="ARBA" id="ARBA00022727"/>
    </source>
</evidence>
<dbReference type="SUPFAM" id="SSF52540">
    <property type="entry name" value="P-loop containing nucleoside triphosphate hydrolases"/>
    <property type="match status" value="1"/>
</dbReference>
<name>A0A2I7QI06_9CAUD</name>
<dbReference type="GO" id="GO:0006235">
    <property type="term" value="P:dTTP biosynthetic process"/>
    <property type="evidence" value="ECO:0007669"/>
    <property type="project" value="UniProtKB-UniPathway"/>
</dbReference>
<accession>A0A2I7QI06</accession>
<evidence type="ECO:0000313" key="12">
    <source>
        <dbReference type="Proteomes" id="UP000240536"/>
    </source>
</evidence>
<evidence type="ECO:0000256" key="1">
    <source>
        <dbReference type="ARBA" id="ARBA00004992"/>
    </source>
</evidence>
<evidence type="ECO:0000256" key="4">
    <source>
        <dbReference type="ARBA" id="ARBA00022679"/>
    </source>
</evidence>
<sequence length="207" mass="23542">MKKVIAFEGLDYSGKSTLIQEITNKMLKDGLKAPVVFAEPRKDSEEWRALRKMIISPNIPKVAQIHCSVGQRVALYQECVIPALKAGEQVITDRCLLTSMVYQQDADHDACAILLSNLQGGRFLERNVVPDVIVYLQTDHATYLERLGKDRPETEYVESYISKPENFERFQKEYKKAIKTLSLSSGVKVITSNDPDFVYEELKRLAL</sequence>
<keyword evidence="4 11" id="KW-0808">Transferase</keyword>
<evidence type="ECO:0000256" key="8">
    <source>
        <dbReference type="ARBA" id="ARBA00022840"/>
    </source>
</evidence>
<dbReference type="InterPro" id="IPR027417">
    <property type="entry name" value="P-loop_NTPase"/>
</dbReference>
<comment type="similarity">
    <text evidence="2">Belongs to the thymidylate kinase family.</text>
</comment>
<dbReference type="EC" id="2.7.4.9" evidence="3"/>
<dbReference type="GO" id="GO:0005524">
    <property type="term" value="F:ATP binding"/>
    <property type="evidence" value="ECO:0007669"/>
    <property type="project" value="UniProtKB-KW"/>
</dbReference>
<keyword evidence="6" id="KW-0547">Nucleotide-binding</keyword>
<dbReference type="GO" id="GO:0006227">
    <property type="term" value="P:dUDP biosynthetic process"/>
    <property type="evidence" value="ECO:0007669"/>
    <property type="project" value="TreeGrafter"/>
</dbReference>
<evidence type="ECO:0000259" key="10">
    <source>
        <dbReference type="Pfam" id="PF02223"/>
    </source>
</evidence>
<dbReference type="Proteomes" id="UP000240536">
    <property type="component" value="Segment"/>
</dbReference>
<comment type="catalytic activity">
    <reaction evidence="9">
        <text>dTMP + ATP = dTDP + ADP</text>
        <dbReference type="Rhea" id="RHEA:13517"/>
        <dbReference type="ChEBI" id="CHEBI:30616"/>
        <dbReference type="ChEBI" id="CHEBI:58369"/>
        <dbReference type="ChEBI" id="CHEBI:63528"/>
        <dbReference type="ChEBI" id="CHEBI:456216"/>
        <dbReference type="EC" id="2.7.4.9"/>
    </reaction>
</comment>